<dbReference type="OrthoDB" id="1470350at2759"/>
<dbReference type="PRINTS" id="PR00465">
    <property type="entry name" value="EP450IV"/>
</dbReference>
<dbReference type="Gene3D" id="1.10.630.10">
    <property type="entry name" value="Cytochrome P450"/>
    <property type="match status" value="1"/>
</dbReference>
<keyword evidence="9" id="KW-0812">Transmembrane</keyword>
<accession>A0A8H4JXE9</accession>
<evidence type="ECO:0000256" key="3">
    <source>
        <dbReference type="ARBA" id="ARBA00022617"/>
    </source>
</evidence>
<dbReference type="InterPro" id="IPR002403">
    <property type="entry name" value="Cyt_P450_E_grp-IV"/>
</dbReference>
<keyword evidence="11" id="KW-1185">Reference proteome</keyword>
<keyword evidence="3 7" id="KW-0349">Heme</keyword>
<keyword evidence="6 8" id="KW-0503">Monooxygenase</keyword>
<evidence type="ECO:0000256" key="9">
    <source>
        <dbReference type="SAM" id="Phobius"/>
    </source>
</evidence>
<protein>
    <recommendedName>
        <fullName evidence="12">Cytochrome P450 monooxygenase</fullName>
    </recommendedName>
</protein>
<comment type="similarity">
    <text evidence="2 8">Belongs to the cytochrome P450 family.</text>
</comment>
<evidence type="ECO:0000256" key="6">
    <source>
        <dbReference type="ARBA" id="ARBA00023033"/>
    </source>
</evidence>
<dbReference type="InterPro" id="IPR017972">
    <property type="entry name" value="Cyt_P450_CS"/>
</dbReference>
<evidence type="ECO:0000313" key="10">
    <source>
        <dbReference type="EMBL" id="KAF4439339.1"/>
    </source>
</evidence>
<comment type="caution">
    <text evidence="10">The sequence shown here is derived from an EMBL/GenBank/DDBJ whole genome shotgun (WGS) entry which is preliminary data.</text>
</comment>
<dbReference type="Proteomes" id="UP000605986">
    <property type="component" value="Unassembled WGS sequence"/>
</dbReference>
<sequence>MLSTAAVSIQSYLQSAEALWLGFTVLLILLFYAWIVYPLRHGSLCHVPGPWYCKISSLPLAFHDISCCRNDIILNWHRKYGPVIVIAPNEVSVADLESTRDIYKATGRWTKSGYFDHFKGYGERSVFATKPYEDHRKKRKYTSAFYQASTIYKVPEIEQHIKARSLAFLNQVRAGQDVDVYSLTSWFAFDNITFLVLGPNHSTRSVDQVCPERGILQGLKHQQFFGPFRHRYPQLHNCISQVLQNLSSRFCYLSADDGLALWCQQRFSTVVQDPHVSESHSLVRHLLEMKEIEADEGTTYLQYIAAEVLDNINAAEATVAVTATYLIWKLTEAPHWQERIRRELSVLPKLDDGSLSFSDVDSQVPSLEACLREVYRLYPASSGRAERIVPQGGRNLSGVFLPQDTIVTSSLLALHYDQQVYPDPLSFSPERWLGGDEQLQKLRDGQLMPFGYGGRICLGKALATMELKMLIASLYLEHESLPTRMTNSGTMKQCSTHDAVPKGLRCVVKFRKM</sequence>
<dbReference type="PANTHER" id="PTHR24305">
    <property type="entry name" value="CYTOCHROME P450"/>
    <property type="match status" value="1"/>
</dbReference>
<comment type="cofactor">
    <cofactor evidence="1 7">
        <name>heme</name>
        <dbReference type="ChEBI" id="CHEBI:30413"/>
    </cofactor>
</comment>
<dbReference type="SUPFAM" id="SSF48264">
    <property type="entry name" value="Cytochrome P450"/>
    <property type="match status" value="1"/>
</dbReference>
<dbReference type="InterPro" id="IPR050121">
    <property type="entry name" value="Cytochrome_P450_monoxygenase"/>
</dbReference>
<keyword evidence="5 7" id="KW-0408">Iron</keyword>
<reference evidence="10" key="1">
    <citation type="submission" date="2020-01" db="EMBL/GenBank/DDBJ databases">
        <title>Identification and distribution of gene clusters putatively required for synthesis of sphingolipid metabolism inhibitors in phylogenetically diverse species of the filamentous fungus Fusarium.</title>
        <authorList>
            <person name="Kim H.-S."/>
            <person name="Busman M."/>
            <person name="Brown D.W."/>
            <person name="Divon H."/>
            <person name="Uhlig S."/>
            <person name="Proctor R.H."/>
        </authorList>
    </citation>
    <scope>NUCLEOTIDE SEQUENCE</scope>
    <source>
        <strain evidence="10">NRRL 53441</strain>
    </source>
</reference>
<evidence type="ECO:0000256" key="2">
    <source>
        <dbReference type="ARBA" id="ARBA00010617"/>
    </source>
</evidence>
<keyword evidence="9" id="KW-1133">Transmembrane helix</keyword>
<evidence type="ECO:0000256" key="8">
    <source>
        <dbReference type="RuleBase" id="RU000461"/>
    </source>
</evidence>
<dbReference type="PROSITE" id="PS00086">
    <property type="entry name" value="CYTOCHROME_P450"/>
    <property type="match status" value="1"/>
</dbReference>
<dbReference type="AlphaFoldDB" id="A0A8H4JXE9"/>
<keyword evidence="4 7" id="KW-0479">Metal-binding</keyword>
<dbReference type="InterPro" id="IPR001128">
    <property type="entry name" value="Cyt_P450"/>
</dbReference>
<evidence type="ECO:0008006" key="12">
    <source>
        <dbReference type="Google" id="ProtNLM"/>
    </source>
</evidence>
<dbReference type="PANTHER" id="PTHR24305:SF166">
    <property type="entry name" value="CYTOCHROME P450 12A4, MITOCHONDRIAL-RELATED"/>
    <property type="match status" value="1"/>
</dbReference>
<feature type="binding site" description="axial binding residue" evidence="7">
    <location>
        <position position="457"/>
    </location>
    <ligand>
        <name>heme</name>
        <dbReference type="ChEBI" id="CHEBI:30413"/>
    </ligand>
    <ligandPart>
        <name>Fe</name>
        <dbReference type="ChEBI" id="CHEBI:18248"/>
    </ligandPart>
</feature>
<organism evidence="10 11">
    <name type="scientific">Fusarium austroafricanum</name>
    <dbReference type="NCBI Taxonomy" id="2364996"/>
    <lineage>
        <taxon>Eukaryota</taxon>
        <taxon>Fungi</taxon>
        <taxon>Dikarya</taxon>
        <taxon>Ascomycota</taxon>
        <taxon>Pezizomycotina</taxon>
        <taxon>Sordariomycetes</taxon>
        <taxon>Hypocreomycetidae</taxon>
        <taxon>Hypocreales</taxon>
        <taxon>Nectriaceae</taxon>
        <taxon>Fusarium</taxon>
        <taxon>Fusarium concolor species complex</taxon>
    </lineage>
</organism>
<dbReference type="GO" id="GO:0020037">
    <property type="term" value="F:heme binding"/>
    <property type="evidence" value="ECO:0007669"/>
    <property type="project" value="InterPro"/>
</dbReference>
<evidence type="ECO:0000256" key="4">
    <source>
        <dbReference type="ARBA" id="ARBA00022723"/>
    </source>
</evidence>
<keyword evidence="9" id="KW-0472">Membrane</keyword>
<dbReference type="EMBL" id="JAADJG010000692">
    <property type="protein sequence ID" value="KAF4439339.1"/>
    <property type="molecule type" value="Genomic_DNA"/>
</dbReference>
<dbReference type="GO" id="GO:0005506">
    <property type="term" value="F:iron ion binding"/>
    <property type="evidence" value="ECO:0007669"/>
    <property type="project" value="InterPro"/>
</dbReference>
<evidence type="ECO:0000256" key="7">
    <source>
        <dbReference type="PIRSR" id="PIRSR602403-1"/>
    </source>
</evidence>
<dbReference type="PRINTS" id="PR00385">
    <property type="entry name" value="P450"/>
</dbReference>
<dbReference type="Pfam" id="PF00067">
    <property type="entry name" value="p450"/>
    <property type="match status" value="1"/>
</dbReference>
<proteinExistence type="inferred from homology"/>
<evidence type="ECO:0000256" key="1">
    <source>
        <dbReference type="ARBA" id="ARBA00001971"/>
    </source>
</evidence>
<dbReference type="GO" id="GO:0016705">
    <property type="term" value="F:oxidoreductase activity, acting on paired donors, with incorporation or reduction of molecular oxygen"/>
    <property type="evidence" value="ECO:0007669"/>
    <property type="project" value="InterPro"/>
</dbReference>
<evidence type="ECO:0000256" key="5">
    <source>
        <dbReference type="ARBA" id="ARBA00023004"/>
    </source>
</evidence>
<feature type="transmembrane region" description="Helical" evidence="9">
    <location>
        <begin position="18"/>
        <end position="37"/>
    </location>
</feature>
<gene>
    <name evidence="10" type="ORF">F53441_12618</name>
</gene>
<keyword evidence="8" id="KW-0560">Oxidoreductase</keyword>
<dbReference type="GO" id="GO:0004497">
    <property type="term" value="F:monooxygenase activity"/>
    <property type="evidence" value="ECO:0007669"/>
    <property type="project" value="UniProtKB-KW"/>
</dbReference>
<name>A0A8H4JXE9_9HYPO</name>
<dbReference type="InterPro" id="IPR036396">
    <property type="entry name" value="Cyt_P450_sf"/>
</dbReference>
<evidence type="ECO:0000313" key="11">
    <source>
        <dbReference type="Proteomes" id="UP000605986"/>
    </source>
</evidence>